<accession>A0A318RK83</accession>
<organism evidence="3 4">
    <name type="scientific">Williamsia limnetica</name>
    <dbReference type="NCBI Taxonomy" id="882452"/>
    <lineage>
        <taxon>Bacteria</taxon>
        <taxon>Bacillati</taxon>
        <taxon>Actinomycetota</taxon>
        <taxon>Actinomycetes</taxon>
        <taxon>Mycobacteriales</taxon>
        <taxon>Nocardiaceae</taxon>
        <taxon>Williamsia</taxon>
    </lineage>
</organism>
<dbReference type="Proteomes" id="UP000247591">
    <property type="component" value="Unassembled WGS sequence"/>
</dbReference>
<dbReference type="Pfam" id="PF13561">
    <property type="entry name" value="adh_short_C2"/>
    <property type="match status" value="1"/>
</dbReference>
<proteinExistence type="inferred from homology"/>
<dbReference type="EMBL" id="QJSP01000013">
    <property type="protein sequence ID" value="PYE14334.1"/>
    <property type="molecule type" value="Genomic_DNA"/>
</dbReference>
<comment type="similarity">
    <text evidence="1">Belongs to the short-chain dehydrogenases/reductases (SDR) family.</text>
</comment>
<dbReference type="PANTHER" id="PTHR24321:SF8">
    <property type="entry name" value="ESTRADIOL 17-BETA-DEHYDROGENASE 8-RELATED"/>
    <property type="match status" value="1"/>
</dbReference>
<evidence type="ECO:0000313" key="3">
    <source>
        <dbReference type="EMBL" id="PYE14334.1"/>
    </source>
</evidence>
<dbReference type="GO" id="GO:0016491">
    <property type="term" value="F:oxidoreductase activity"/>
    <property type="evidence" value="ECO:0007669"/>
    <property type="project" value="UniProtKB-KW"/>
</dbReference>
<keyword evidence="4" id="KW-1185">Reference proteome</keyword>
<keyword evidence="2" id="KW-0560">Oxidoreductase</keyword>
<dbReference type="AlphaFoldDB" id="A0A318RK83"/>
<gene>
    <name evidence="3" type="ORF">DFR67_113128</name>
</gene>
<dbReference type="FunFam" id="3.40.50.720:FF:000084">
    <property type="entry name" value="Short-chain dehydrogenase reductase"/>
    <property type="match status" value="1"/>
</dbReference>
<dbReference type="PRINTS" id="PR00080">
    <property type="entry name" value="SDRFAMILY"/>
</dbReference>
<dbReference type="NCBIfam" id="NF005559">
    <property type="entry name" value="PRK07231.1"/>
    <property type="match status" value="1"/>
</dbReference>
<dbReference type="PROSITE" id="PS00061">
    <property type="entry name" value="ADH_SHORT"/>
    <property type="match status" value="1"/>
</dbReference>
<dbReference type="InterPro" id="IPR002347">
    <property type="entry name" value="SDR_fam"/>
</dbReference>
<dbReference type="OrthoDB" id="4374579at2"/>
<dbReference type="Gene3D" id="3.40.50.720">
    <property type="entry name" value="NAD(P)-binding Rossmann-like Domain"/>
    <property type="match status" value="1"/>
</dbReference>
<evidence type="ECO:0000256" key="1">
    <source>
        <dbReference type="ARBA" id="ARBA00006484"/>
    </source>
</evidence>
<dbReference type="PRINTS" id="PR00081">
    <property type="entry name" value="GDHRDH"/>
</dbReference>
<name>A0A318RK83_WILLI</name>
<protein>
    <submittedName>
        <fullName evidence="3">3alpha(Or 20beta)-hydroxysteroid dehydrogenase</fullName>
    </submittedName>
</protein>
<comment type="caution">
    <text evidence="3">The sequence shown here is derived from an EMBL/GenBank/DDBJ whole genome shotgun (WGS) entry which is preliminary data.</text>
</comment>
<evidence type="ECO:0000256" key="2">
    <source>
        <dbReference type="ARBA" id="ARBA00023002"/>
    </source>
</evidence>
<sequence>MGRLEGKIAIITGGAQGMGAATARVMVEEGAKVVIADLAEEPGKALAAELGEAASFCRLDVSDESDWQSVLSHVLELHGTVNVLVNNAGIQYFVGVEDIEAEKVMRLFSINVLGSMLGVKTVAPAMKKAGAGVVVNISSLDGFRGTNGMSPYVASKWAVRGLTKAQALELGPVIRVVSVHPGGVNTPMGNPTGDTGEALNAPYGRVPLRRIGEPIEVARVTAFMASDDASYVSGSEIAVDGGWTAGHYHVGLPGGPEA</sequence>
<dbReference type="InterPro" id="IPR020904">
    <property type="entry name" value="Sc_DH/Rdtase_CS"/>
</dbReference>
<dbReference type="SUPFAM" id="SSF51735">
    <property type="entry name" value="NAD(P)-binding Rossmann-fold domains"/>
    <property type="match status" value="1"/>
</dbReference>
<dbReference type="RefSeq" id="WP_110471562.1">
    <property type="nucleotide sequence ID" value="NZ_QJSP01000013.1"/>
</dbReference>
<evidence type="ECO:0000313" key="4">
    <source>
        <dbReference type="Proteomes" id="UP000247591"/>
    </source>
</evidence>
<dbReference type="PANTHER" id="PTHR24321">
    <property type="entry name" value="DEHYDROGENASES, SHORT CHAIN"/>
    <property type="match status" value="1"/>
</dbReference>
<dbReference type="InterPro" id="IPR036291">
    <property type="entry name" value="NAD(P)-bd_dom_sf"/>
</dbReference>
<reference evidence="3 4" key="1">
    <citation type="submission" date="2018-06" db="EMBL/GenBank/DDBJ databases">
        <title>Genomic Encyclopedia of Type Strains, Phase IV (KMG-IV): sequencing the most valuable type-strain genomes for metagenomic binning, comparative biology and taxonomic classification.</title>
        <authorList>
            <person name="Goeker M."/>
        </authorList>
    </citation>
    <scope>NUCLEOTIDE SEQUENCE [LARGE SCALE GENOMIC DNA]</scope>
    <source>
        <strain evidence="3 4">DSM 45521</strain>
    </source>
</reference>